<evidence type="ECO:0000313" key="2">
    <source>
        <dbReference type="EMBL" id="KJF38652.1"/>
    </source>
</evidence>
<reference evidence="3 5" key="2">
    <citation type="journal article" date="2019" name="Nat. Med.">
        <title>A library of human gut bacterial isolates paired with longitudinal multiomics data enables mechanistic microbiome research.</title>
        <authorList>
            <person name="Poyet M."/>
            <person name="Groussin M."/>
            <person name="Gibbons S.M."/>
            <person name="Avila-Pacheco J."/>
            <person name="Jiang X."/>
            <person name="Kearney S.M."/>
            <person name="Perrotta A.R."/>
            <person name="Berdy B."/>
            <person name="Zhao S."/>
            <person name="Lieberman T.D."/>
            <person name="Swanson P.K."/>
            <person name="Smith M."/>
            <person name="Roesemann S."/>
            <person name="Alexander J.E."/>
            <person name="Rich S.A."/>
            <person name="Livny J."/>
            <person name="Vlamakis H."/>
            <person name="Clish C."/>
            <person name="Bullock K."/>
            <person name="Deik A."/>
            <person name="Scott J."/>
            <person name="Pierce K.A."/>
            <person name="Xavier R.J."/>
            <person name="Alm E.J."/>
        </authorList>
    </citation>
    <scope>NUCLEOTIDE SEQUENCE [LARGE SCALE GENOMIC DNA]</scope>
    <source>
        <strain evidence="3 5">BIOML-A7</strain>
    </source>
</reference>
<dbReference type="PATRIC" id="fig|1550024.3.peg.3805"/>
<evidence type="ECO:0008006" key="6">
    <source>
        <dbReference type="Google" id="ProtNLM"/>
    </source>
</evidence>
<sequence length="284" mass="30644">MFVWDFVADAVLGQIFDWIYGKLAGFFSEFFEMMNMMGAELFDLPWTQAVVLFFSRFAWVLYAVGLVVAGFEYAIQSQSGRGDLHGLALNGIKGFMAVSLFTTVPVELYRLCVTLQGTFASGLAQLMGGEDGSIGSLTRAAMGALNGYGAFVGLFLLILLGYAVFKVFFANLRRGGILLIQIAVGSLYFFSVPRGYLDGFWNWGKQVAGLCLTAFLQTTMLVAGLMVWNTNMLLGCGMMLASTEVPRIAGAFGVDTSTRANVMGAVHTAQSVINTVRMVSSASG</sequence>
<name>A0A0D8IVD9_9FIRM</name>
<feature type="transmembrane region" description="Helical" evidence="1">
    <location>
        <begin position="177"/>
        <end position="195"/>
    </location>
</feature>
<accession>A0A0D8IVD9</accession>
<dbReference type="EMBL" id="JXXK01000034">
    <property type="protein sequence ID" value="KJF38652.1"/>
    <property type="molecule type" value="Genomic_DNA"/>
</dbReference>
<keyword evidence="4" id="KW-1185">Reference proteome</keyword>
<comment type="caution">
    <text evidence="2">The sequence shown here is derived from an EMBL/GenBank/DDBJ whole genome shotgun (WGS) entry which is preliminary data.</text>
</comment>
<feature type="transmembrane region" description="Helical" evidence="1">
    <location>
        <begin position="50"/>
        <end position="75"/>
    </location>
</feature>
<dbReference type="AlphaFoldDB" id="A0A0D8IVD9"/>
<keyword evidence="1" id="KW-1133">Transmembrane helix</keyword>
<dbReference type="Proteomes" id="UP000032483">
    <property type="component" value="Unassembled WGS sequence"/>
</dbReference>
<dbReference type="GeneID" id="42858187"/>
<evidence type="ECO:0000313" key="4">
    <source>
        <dbReference type="Proteomes" id="UP000032483"/>
    </source>
</evidence>
<dbReference type="EMBL" id="WMZR01000036">
    <property type="protein sequence ID" value="MTS53138.1"/>
    <property type="molecule type" value="Genomic_DNA"/>
</dbReference>
<organism evidence="2 4">
    <name type="scientific">Ruthenibacterium lactatiformans</name>
    <dbReference type="NCBI Taxonomy" id="1550024"/>
    <lineage>
        <taxon>Bacteria</taxon>
        <taxon>Bacillati</taxon>
        <taxon>Bacillota</taxon>
        <taxon>Clostridia</taxon>
        <taxon>Eubacteriales</taxon>
        <taxon>Oscillospiraceae</taxon>
        <taxon>Ruthenibacterium</taxon>
    </lineage>
</organism>
<evidence type="ECO:0000313" key="3">
    <source>
        <dbReference type="EMBL" id="MTS53138.1"/>
    </source>
</evidence>
<keyword evidence="1" id="KW-0812">Transmembrane</keyword>
<protein>
    <recommendedName>
        <fullName evidence="6">Conjugal transfer protein TrbL</fullName>
    </recommendedName>
</protein>
<evidence type="ECO:0000313" key="5">
    <source>
        <dbReference type="Proteomes" id="UP000449193"/>
    </source>
</evidence>
<dbReference type="InterPro" id="IPR046108">
    <property type="entry name" value="TrbL_5"/>
</dbReference>
<keyword evidence="1" id="KW-0472">Membrane</keyword>
<proteinExistence type="predicted"/>
<feature type="transmembrane region" description="Helical" evidence="1">
    <location>
        <begin position="145"/>
        <end position="165"/>
    </location>
</feature>
<evidence type="ECO:0000256" key="1">
    <source>
        <dbReference type="SAM" id="Phobius"/>
    </source>
</evidence>
<gene>
    <name evidence="3" type="ORF">GMD52_16605</name>
    <name evidence="2" type="ORF">TQ39_16710</name>
</gene>
<feature type="transmembrane region" description="Helical" evidence="1">
    <location>
        <begin position="87"/>
        <end position="106"/>
    </location>
</feature>
<dbReference type="RefSeq" id="WP_050006361.1">
    <property type="nucleotide sequence ID" value="NZ_JXXK01000034.1"/>
</dbReference>
<reference evidence="2" key="1">
    <citation type="submission" date="2015-02" db="EMBL/GenBank/DDBJ databases">
        <title>A novel member of the family Ruminococcaceae isolated from human feces.</title>
        <authorList>
            <person name="Shkoporov A.N."/>
            <person name="Chaplin A.V."/>
            <person name="Motuzova O.V."/>
            <person name="Kafarskaia L.I."/>
            <person name="Khokhlova E.V."/>
            <person name="Efimov B.A."/>
        </authorList>
    </citation>
    <scope>NUCLEOTIDE SEQUENCE [LARGE SCALE GENOMIC DNA]</scope>
    <source>
        <strain evidence="2">585-1</strain>
    </source>
</reference>
<feature type="transmembrane region" description="Helical" evidence="1">
    <location>
        <begin position="207"/>
        <end position="228"/>
    </location>
</feature>
<dbReference type="Pfam" id="PF19511">
    <property type="entry name" value="TrbL_5"/>
    <property type="match status" value="1"/>
</dbReference>
<dbReference type="Proteomes" id="UP000449193">
    <property type="component" value="Unassembled WGS sequence"/>
</dbReference>